<proteinExistence type="inferred from homology"/>
<evidence type="ECO:0000256" key="1">
    <source>
        <dbReference type="ARBA" id="ARBA00009097"/>
    </source>
</evidence>
<dbReference type="PANTHER" id="PTHR46176:SF1">
    <property type="entry name" value="LD21662P"/>
    <property type="match status" value="1"/>
</dbReference>
<dbReference type="InterPro" id="IPR032017">
    <property type="entry name" value="FAM76"/>
</dbReference>
<dbReference type="WBParaSite" id="maker-E.canG7_contigs_7644-snap-gene-0.43-mRNA-1">
    <property type="protein sequence ID" value="maker-E.canG7_contigs_7644-snap-gene-0.43-mRNA-1"/>
    <property type="gene ID" value="EcG7_02371"/>
</dbReference>
<keyword evidence="5" id="KW-1185">Reference proteome</keyword>
<evidence type="ECO:0000313" key="6">
    <source>
        <dbReference type="WBParaSite" id="maker-E.canG7_contigs_7644-snap-gene-0.43-mRNA-1"/>
    </source>
</evidence>
<feature type="region of interest" description="Disordered" evidence="4">
    <location>
        <begin position="137"/>
        <end position="188"/>
    </location>
</feature>
<evidence type="ECO:0000313" key="5">
    <source>
        <dbReference type="Proteomes" id="UP000887562"/>
    </source>
</evidence>
<dbReference type="GO" id="GO:0016607">
    <property type="term" value="C:nuclear speck"/>
    <property type="evidence" value="ECO:0007669"/>
    <property type="project" value="TreeGrafter"/>
</dbReference>
<feature type="compositionally biased region" description="Polar residues" evidence="4">
    <location>
        <begin position="177"/>
        <end position="188"/>
    </location>
</feature>
<feature type="compositionally biased region" description="Polar residues" evidence="4">
    <location>
        <begin position="146"/>
        <end position="166"/>
    </location>
</feature>
<protein>
    <submittedName>
        <fullName evidence="6">Protein FAM76A</fullName>
    </submittedName>
</protein>
<evidence type="ECO:0000256" key="3">
    <source>
        <dbReference type="SAM" id="Coils"/>
    </source>
</evidence>
<dbReference type="AlphaFoldDB" id="A0A915EYM4"/>
<dbReference type="Pfam" id="PF16046">
    <property type="entry name" value="FAM76"/>
    <property type="match status" value="2"/>
</dbReference>
<accession>A0A915EYM4</accession>
<feature type="compositionally biased region" description="Low complexity" evidence="4">
    <location>
        <begin position="382"/>
        <end position="393"/>
    </location>
</feature>
<evidence type="ECO:0000256" key="4">
    <source>
        <dbReference type="SAM" id="MobiDB-lite"/>
    </source>
</evidence>
<dbReference type="Proteomes" id="UP000887562">
    <property type="component" value="Unplaced"/>
</dbReference>
<feature type="compositionally biased region" description="Low complexity" evidence="4">
    <location>
        <begin position="357"/>
        <end position="372"/>
    </location>
</feature>
<organism evidence="5 6">
    <name type="scientific">Echinococcus canadensis</name>
    <dbReference type="NCBI Taxonomy" id="519352"/>
    <lineage>
        <taxon>Eukaryota</taxon>
        <taxon>Metazoa</taxon>
        <taxon>Spiralia</taxon>
        <taxon>Lophotrochozoa</taxon>
        <taxon>Platyhelminthes</taxon>
        <taxon>Cestoda</taxon>
        <taxon>Eucestoda</taxon>
        <taxon>Cyclophyllidea</taxon>
        <taxon>Taeniidae</taxon>
        <taxon>Echinococcus</taxon>
        <taxon>Echinococcus canadensis group</taxon>
    </lineage>
</organism>
<feature type="coiled-coil region" evidence="3">
    <location>
        <begin position="195"/>
        <end position="222"/>
    </location>
</feature>
<sequence length="493" mass="54270">MSRHAIHTIRHSSSASIADPISNSQCAICPRCCSLKSRYGDPKSCTICQLPMAFGSALVCQRCLHYRTKFGDPRQCEKCLHMCAFYKDEVINVYPFPRFLYCVSTSLFRFQASRSKVDGQVLCWVCTYNYKMSKSKERSEKHQSKRSSFNDSYLSKSHDSSNSSAIKRQRTEEYTSRHSSNRSGNAANYSMDSAYNEHLLTIGQLQDDIKALKRQLTQKDAELLAKDKMIAGLKSDLDDYESQQRERAFKTQHIANEEIERLKETIRTLKREKAELSASRFTSKKRRIVAHTGSPLTLSPIRVPPKPAKLTTSVSTPNAVFHRSGGGGAAAKEAGDSTASPTPPHSPDTSGGAAVDLPSTSGTPPTLLTTTTGEEKAGAGYGSSAPSSAHSSVPPSPGSLPTNGPSKTVLAETGELECAIRRDLLGRGSSSDSSDEEATAAVSRIFLYSVLILIRRGQYTPWLRKALWGSLRQVGVLNPAGWLRRIRRRHWGD</sequence>
<comment type="similarity">
    <text evidence="1">Belongs to the FAM76 family.</text>
</comment>
<evidence type="ECO:0000256" key="2">
    <source>
        <dbReference type="ARBA" id="ARBA00023054"/>
    </source>
</evidence>
<feature type="coiled-coil region" evidence="3">
    <location>
        <begin position="252"/>
        <end position="279"/>
    </location>
</feature>
<reference evidence="6" key="1">
    <citation type="submission" date="2022-11" db="UniProtKB">
        <authorList>
            <consortium name="WormBaseParasite"/>
        </authorList>
    </citation>
    <scope>IDENTIFICATION</scope>
</reference>
<feature type="region of interest" description="Disordered" evidence="4">
    <location>
        <begin position="296"/>
        <end position="408"/>
    </location>
</feature>
<keyword evidence="2 3" id="KW-0175">Coiled coil</keyword>
<dbReference type="PANTHER" id="PTHR46176">
    <property type="entry name" value="LD21662P"/>
    <property type="match status" value="1"/>
</dbReference>
<name>A0A915EYM4_9CEST</name>